<evidence type="ECO:0000313" key="2">
    <source>
        <dbReference type="Proteomes" id="UP000184248"/>
    </source>
</evidence>
<dbReference type="AlphaFoldDB" id="A0A1M6RX59"/>
<name>A0A1M6RX59_9GAMM</name>
<dbReference type="EMBL" id="FRAL01000002">
    <property type="protein sequence ID" value="SHK37053.1"/>
    <property type="molecule type" value="Genomic_DNA"/>
</dbReference>
<reference evidence="2" key="1">
    <citation type="submission" date="2016-11" db="EMBL/GenBank/DDBJ databases">
        <authorList>
            <person name="Varghese N."/>
            <person name="Submissions S."/>
        </authorList>
    </citation>
    <scope>NUCLEOTIDE SEQUENCE [LARGE SCALE GENOMIC DNA]</scope>
    <source>
        <strain evidence="2">ALO Sharm</strain>
    </source>
</reference>
<keyword evidence="2" id="KW-1185">Reference proteome</keyword>
<organism evidence="1 2">
    <name type="scientific">Halomonas caseinilytica</name>
    <dbReference type="NCBI Taxonomy" id="438744"/>
    <lineage>
        <taxon>Bacteria</taxon>
        <taxon>Pseudomonadati</taxon>
        <taxon>Pseudomonadota</taxon>
        <taxon>Gammaproteobacteria</taxon>
        <taxon>Oceanospirillales</taxon>
        <taxon>Halomonadaceae</taxon>
        <taxon>Halomonas</taxon>
    </lineage>
</organism>
<dbReference type="Proteomes" id="UP000184248">
    <property type="component" value="Unassembled WGS sequence"/>
</dbReference>
<gene>
    <name evidence="1" type="ORF">SAMN05192556_102437</name>
</gene>
<dbReference type="OrthoDB" id="6169131at2"/>
<evidence type="ECO:0000313" key="1">
    <source>
        <dbReference type="EMBL" id="SHK37053.1"/>
    </source>
</evidence>
<protein>
    <submittedName>
        <fullName evidence="1">Uncharacterized protein</fullName>
    </submittedName>
</protein>
<proteinExistence type="predicted"/>
<sequence length="81" mass="9248">MSITQHVTDQGPFLPSFRFVEFNPRRAFRGAEAARLEIDYGHGDVDFLWMSPQDIRKNMKAYGRQDGLLKALDAYRQGGEG</sequence>
<dbReference type="RefSeq" id="WP_064699389.1">
    <property type="nucleotide sequence ID" value="NZ_BDEO01000007.1"/>
</dbReference>
<accession>A0A1M6RX59</accession>